<keyword evidence="4 12" id="KW-0813">Transport</keyword>
<comment type="subcellular location">
    <subcellularLocation>
        <location evidence="1 12">Mitochondrion membrane</location>
        <topology evidence="1 12">Single-pass membrane protein</topology>
    </subcellularLocation>
</comment>
<evidence type="ECO:0000256" key="9">
    <source>
        <dbReference type="ARBA" id="ARBA00023065"/>
    </source>
</evidence>
<comment type="subunit">
    <text evidence="3">F-type ATPases have 2 components, CF(1) - the catalytic core - and CF(0) - the membrane proton channel.</text>
</comment>
<evidence type="ECO:0000256" key="11">
    <source>
        <dbReference type="ARBA" id="ARBA00023136"/>
    </source>
</evidence>
<evidence type="ECO:0000256" key="2">
    <source>
        <dbReference type="ARBA" id="ARBA00008892"/>
    </source>
</evidence>
<keyword evidence="11 13" id="KW-0472">Membrane</keyword>
<gene>
    <name evidence="14" type="primary">ATP8</name>
</gene>
<geneLocation type="mitochondrion" evidence="14"/>
<evidence type="ECO:0000256" key="12">
    <source>
        <dbReference type="RuleBase" id="RU003661"/>
    </source>
</evidence>
<evidence type="ECO:0000313" key="14">
    <source>
        <dbReference type="EMBL" id="URX53075.1"/>
    </source>
</evidence>
<dbReference type="Pfam" id="PF00895">
    <property type="entry name" value="ATP-synt_8"/>
    <property type="match status" value="1"/>
</dbReference>
<comment type="similarity">
    <text evidence="2 12">Belongs to the ATPase protein 8 family.</text>
</comment>
<keyword evidence="9 12" id="KW-0406">Ion transport</keyword>
<dbReference type="AlphaFoldDB" id="A0A8X8RGW8"/>
<accession>A0A8X8RGW8</accession>
<evidence type="ECO:0000256" key="7">
    <source>
        <dbReference type="ARBA" id="ARBA00022781"/>
    </source>
</evidence>
<dbReference type="GO" id="GO:0015986">
    <property type="term" value="P:proton motive force-driven ATP synthesis"/>
    <property type="evidence" value="ECO:0007669"/>
    <property type="project" value="InterPro"/>
</dbReference>
<evidence type="ECO:0000256" key="8">
    <source>
        <dbReference type="ARBA" id="ARBA00022989"/>
    </source>
</evidence>
<keyword evidence="8 13" id="KW-1133">Transmembrane helix</keyword>
<evidence type="ECO:0000256" key="6">
    <source>
        <dbReference type="ARBA" id="ARBA00022692"/>
    </source>
</evidence>
<keyword evidence="6 12" id="KW-0812">Transmembrane</keyword>
<evidence type="ECO:0000256" key="10">
    <source>
        <dbReference type="ARBA" id="ARBA00023128"/>
    </source>
</evidence>
<dbReference type="InterPro" id="IPR001421">
    <property type="entry name" value="ATP8_metazoa"/>
</dbReference>
<keyword evidence="10 12" id="KW-0496">Mitochondrion</keyword>
<reference evidence="14" key="1">
    <citation type="journal article" date="2022" name="Mol. Biol. Evol.">
        <title>Molecular phylogeny reveals the past transoceanic voyages of drywood termites (Isoptera, Kalotermitidae).</title>
        <authorList>
            <person name="Bucek A."/>
            <person name="Wang M."/>
            <person name="Sobotnik J."/>
            <person name="Hellemans S."/>
            <person name="Sillam-Dusses D."/>
            <person name="Mizumoto N."/>
            <person name="Stiblik P."/>
            <person name="Clitheroe C."/>
            <person name="Lu T."/>
            <person name="Gonzalez Plaza J.J."/>
            <person name="Mohagan A."/>
            <person name="Rafanomezantsoa J.J."/>
            <person name="Fisher B."/>
            <person name="Engel M.S."/>
            <person name="Roisin Y."/>
            <person name="Evans T.A."/>
            <person name="Scheffrahn R."/>
            <person name="Bourguignon T."/>
        </authorList>
    </citation>
    <scope>NUCLEOTIDE SEQUENCE</scope>
    <source>
        <strain evidence="14">COL17-26</strain>
    </source>
</reference>
<keyword evidence="5 12" id="KW-0138">CF(0)</keyword>
<keyword evidence="7 12" id="KW-0375">Hydrogen ion transport</keyword>
<dbReference type="GO" id="GO:0045259">
    <property type="term" value="C:proton-transporting ATP synthase complex"/>
    <property type="evidence" value="ECO:0007669"/>
    <property type="project" value="UniProtKB-KW"/>
</dbReference>
<name>A0A8X8RGW8_9NEOP</name>
<evidence type="ECO:0000256" key="5">
    <source>
        <dbReference type="ARBA" id="ARBA00022547"/>
    </source>
</evidence>
<protein>
    <recommendedName>
        <fullName evidence="12">ATP synthase complex subunit 8</fullName>
    </recommendedName>
</protein>
<evidence type="ECO:0000256" key="4">
    <source>
        <dbReference type="ARBA" id="ARBA00022448"/>
    </source>
</evidence>
<feature type="transmembrane region" description="Helical" evidence="13">
    <location>
        <begin position="6"/>
        <end position="31"/>
    </location>
</feature>
<dbReference type="EMBL" id="OM991331">
    <property type="protein sequence ID" value="URX53075.1"/>
    <property type="molecule type" value="Genomic_DNA"/>
</dbReference>
<evidence type="ECO:0000256" key="13">
    <source>
        <dbReference type="SAM" id="Phobius"/>
    </source>
</evidence>
<dbReference type="GO" id="GO:0031966">
    <property type="term" value="C:mitochondrial membrane"/>
    <property type="evidence" value="ECO:0007669"/>
    <property type="project" value="UniProtKB-SubCell"/>
</dbReference>
<organism evidence="14">
    <name type="scientific">Kalotermitidae sp. 6 AB-2022a</name>
    <dbReference type="NCBI Taxonomy" id="2942738"/>
    <lineage>
        <taxon>Eukaryota</taxon>
        <taxon>Metazoa</taxon>
        <taxon>Ecdysozoa</taxon>
        <taxon>Arthropoda</taxon>
        <taxon>Hexapoda</taxon>
        <taxon>Insecta</taxon>
        <taxon>Pterygota</taxon>
        <taxon>Neoptera</taxon>
        <taxon>Polyneoptera</taxon>
        <taxon>Dictyoptera</taxon>
        <taxon>Blattodea</taxon>
        <taxon>Blattoidea</taxon>
        <taxon>Termitoidae</taxon>
        <taxon>Kalotermitidae</taxon>
    </lineage>
</organism>
<sequence>MPQMMPLSWMILFIVFSTSLILFAVMTYYSFIPPTKSASIKIKLNSTPWKW</sequence>
<proteinExistence type="inferred from homology"/>
<evidence type="ECO:0000256" key="3">
    <source>
        <dbReference type="ARBA" id="ARBA00011291"/>
    </source>
</evidence>
<dbReference type="GO" id="GO:0015078">
    <property type="term" value="F:proton transmembrane transporter activity"/>
    <property type="evidence" value="ECO:0007669"/>
    <property type="project" value="InterPro"/>
</dbReference>
<evidence type="ECO:0000256" key="1">
    <source>
        <dbReference type="ARBA" id="ARBA00004304"/>
    </source>
</evidence>